<dbReference type="SUPFAM" id="SSF103473">
    <property type="entry name" value="MFS general substrate transporter"/>
    <property type="match status" value="1"/>
</dbReference>
<evidence type="ECO:0000313" key="9">
    <source>
        <dbReference type="Proteomes" id="UP000823941"/>
    </source>
</evidence>
<dbReference type="InterPro" id="IPR036259">
    <property type="entry name" value="MFS_trans_sf"/>
</dbReference>
<evidence type="ECO:0000259" key="7">
    <source>
        <dbReference type="PROSITE" id="PS50850"/>
    </source>
</evidence>
<feature type="transmembrane region" description="Helical" evidence="6">
    <location>
        <begin position="74"/>
        <end position="93"/>
    </location>
</feature>
<keyword evidence="5 6" id="KW-0472">Membrane</keyword>
<dbReference type="InterPro" id="IPR020846">
    <property type="entry name" value="MFS_dom"/>
</dbReference>
<dbReference type="PANTHER" id="PTHR23511:SF35">
    <property type="entry name" value="MAJOR FACILITATOR SUPERFAMILY (MFS) PROFILE DOMAIN-CONTAINING PROTEIN"/>
    <property type="match status" value="1"/>
</dbReference>
<evidence type="ECO:0000256" key="2">
    <source>
        <dbReference type="ARBA" id="ARBA00022448"/>
    </source>
</evidence>
<dbReference type="Proteomes" id="UP000823941">
    <property type="component" value="Chromosome 6"/>
</dbReference>
<feature type="transmembrane region" description="Helical" evidence="6">
    <location>
        <begin position="35"/>
        <end position="62"/>
    </location>
</feature>
<comment type="subcellular location">
    <subcellularLocation>
        <location evidence="1">Membrane</location>
        <topology evidence="1">Multi-pass membrane protein</topology>
    </subcellularLocation>
</comment>
<feature type="transmembrane region" description="Helical" evidence="6">
    <location>
        <begin position="201"/>
        <end position="223"/>
    </location>
</feature>
<feature type="domain" description="Major facilitator superfamily (MFS) profile" evidence="7">
    <location>
        <begin position="35"/>
        <end position="515"/>
    </location>
</feature>
<keyword evidence="2" id="KW-0813">Transport</keyword>
<feature type="transmembrane region" description="Helical" evidence="6">
    <location>
        <begin position="430"/>
        <end position="451"/>
    </location>
</feature>
<feature type="transmembrane region" description="Helical" evidence="6">
    <location>
        <begin position="463"/>
        <end position="485"/>
    </location>
</feature>
<dbReference type="Pfam" id="PF07690">
    <property type="entry name" value="MFS_1"/>
    <property type="match status" value="1"/>
</dbReference>
<keyword evidence="4 6" id="KW-1133">Transmembrane helix</keyword>
<protein>
    <recommendedName>
        <fullName evidence="7">Major facilitator superfamily (MFS) profile domain-containing protein</fullName>
    </recommendedName>
</protein>
<dbReference type="EMBL" id="JAHIBW010000006">
    <property type="protein sequence ID" value="KAG7310173.1"/>
    <property type="molecule type" value="Genomic_DNA"/>
</dbReference>
<feature type="transmembrane region" description="Helical" evidence="6">
    <location>
        <begin position="299"/>
        <end position="321"/>
    </location>
</feature>
<feature type="transmembrane region" description="Helical" evidence="6">
    <location>
        <begin position="105"/>
        <end position="125"/>
    </location>
</feature>
<accession>A0ABQ7QYQ6</accession>
<evidence type="ECO:0000256" key="3">
    <source>
        <dbReference type="ARBA" id="ARBA00022692"/>
    </source>
</evidence>
<keyword evidence="3 6" id="KW-0812">Transmembrane</keyword>
<name>A0ABQ7QYQ6_PLUXY</name>
<comment type="caution">
    <text evidence="8">The sequence shown here is derived from an EMBL/GenBank/DDBJ whole genome shotgun (WGS) entry which is preliminary data.</text>
</comment>
<evidence type="ECO:0000256" key="1">
    <source>
        <dbReference type="ARBA" id="ARBA00004141"/>
    </source>
</evidence>
<evidence type="ECO:0000256" key="6">
    <source>
        <dbReference type="SAM" id="Phobius"/>
    </source>
</evidence>
<feature type="non-terminal residue" evidence="8">
    <location>
        <position position="1"/>
    </location>
</feature>
<dbReference type="PANTHER" id="PTHR23511">
    <property type="entry name" value="SYNAPTIC VESICLE GLYCOPROTEIN 2"/>
    <property type="match status" value="1"/>
</dbReference>
<organism evidence="8 9">
    <name type="scientific">Plutella xylostella</name>
    <name type="common">Diamondback moth</name>
    <name type="synonym">Plutella maculipennis</name>
    <dbReference type="NCBI Taxonomy" id="51655"/>
    <lineage>
        <taxon>Eukaryota</taxon>
        <taxon>Metazoa</taxon>
        <taxon>Ecdysozoa</taxon>
        <taxon>Arthropoda</taxon>
        <taxon>Hexapoda</taxon>
        <taxon>Insecta</taxon>
        <taxon>Pterygota</taxon>
        <taxon>Neoptera</taxon>
        <taxon>Endopterygota</taxon>
        <taxon>Lepidoptera</taxon>
        <taxon>Glossata</taxon>
        <taxon>Ditrysia</taxon>
        <taxon>Yponomeutoidea</taxon>
        <taxon>Plutellidae</taxon>
        <taxon>Plutella</taxon>
    </lineage>
</organism>
<dbReference type="Gene3D" id="1.20.1250.20">
    <property type="entry name" value="MFS general substrate transporter like domains"/>
    <property type="match status" value="1"/>
</dbReference>
<reference evidence="8 9" key="1">
    <citation type="submission" date="2021-06" db="EMBL/GenBank/DDBJ databases">
        <title>A haploid diamondback moth (Plutella xylostella L.) genome assembly resolves 31 chromosomes and identifies a diamide resistance mutation.</title>
        <authorList>
            <person name="Ward C.M."/>
            <person name="Perry K.D."/>
            <person name="Baker G."/>
            <person name="Powis K."/>
            <person name="Heckel D.G."/>
            <person name="Baxter S.W."/>
        </authorList>
    </citation>
    <scope>NUCLEOTIDE SEQUENCE [LARGE SCALE GENOMIC DNA]</scope>
    <source>
        <strain evidence="8 9">LV</strain>
        <tissue evidence="8">Single pupa</tissue>
    </source>
</reference>
<sequence length="523" mass="57413">SPGHHQMCENGRENGKTATPFEEALTKSGNGIYNIGLVCTCSLILLGVGCDLFGFTLVVQAACDLDITLAQKGILTSLPYVGILLASYFWGYISDTRGRRLTLMLSMPAGFLLSCASCFSTNWLLLAMIKFFATAFACAANSAAYTLVGESCALRVRNKYMLLMTCFLLFSPAAAAILAFPVLKLDFASPIPWLGIVFRPWRLLCIILALPSGLGALAIYFFYESPKFLANTGQNEAALEVLKKMYAINNREDPEEFKVSSLQLPEYFNAGKERSLLHNLYEQSAPLFRPPLVKRTAQLFYIVFVVYITNNSFLTWLPLIMDELRTALEHHQGNPGNLCALITSHRPVVNVTAEATGFDNTTTAIPTLCEGAVKDDSLLTLMASQTIFAILNFILSQLPNHRKAVLITILSSSALSGILLNLMPEPISSVIFFMVLTCTCLGMGILASYFVDLFPTSYRGMVACLSIMVGRSSTFVGINVVGNLLFTRCSLTFYLWSLLVASGVVAAWFLPPDKPPEREETRL</sequence>
<evidence type="ECO:0000313" key="8">
    <source>
        <dbReference type="EMBL" id="KAG7310173.1"/>
    </source>
</evidence>
<feature type="transmembrane region" description="Helical" evidence="6">
    <location>
        <begin position="404"/>
        <end position="424"/>
    </location>
</feature>
<feature type="transmembrane region" description="Helical" evidence="6">
    <location>
        <begin position="491"/>
        <end position="510"/>
    </location>
</feature>
<proteinExistence type="predicted"/>
<feature type="transmembrane region" description="Helical" evidence="6">
    <location>
        <begin position="131"/>
        <end position="148"/>
    </location>
</feature>
<evidence type="ECO:0000256" key="5">
    <source>
        <dbReference type="ARBA" id="ARBA00023136"/>
    </source>
</evidence>
<dbReference type="InterPro" id="IPR011701">
    <property type="entry name" value="MFS"/>
</dbReference>
<keyword evidence="9" id="KW-1185">Reference proteome</keyword>
<gene>
    <name evidence="8" type="ORF">JYU34_004725</name>
</gene>
<dbReference type="PROSITE" id="PS50850">
    <property type="entry name" value="MFS"/>
    <property type="match status" value="1"/>
</dbReference>
<feature type="transmembrane region" description="Helical" evidence="6">
    <location>
        <begin position="160"/>
        <end position="181"/>
    </location>
</feature>
<evidence type="ECO:0000256" key="4">
    <source>
        <dbReference type="ARBA" id="ARBA00022989"/>
    </source>
</evidence>